<dbReference type="InterPro" id="IPR025358">
    <property type="entry name" value="DUF4262"/>
</dbReference>
<dbReference type="AlphaFoldDB" id="A0A2A2AMJ6"/>
<accession>A0A2A2AJA3</accession>
<reference evidence="3 4" key="1">
    <citation type="submission" date="2017-08" db="EMBL/GenBank/DDBJ databases">
        <title>WGS of Clinical strains of the CDC Group NO-1 linked to zoonotic infections in humans.</title>
        <authorList>
            <person name="Bernier A.-M."/>
            <person name="Bernard K."/>
        </authorList>
    </citation>
    <scope>NUCLEOTIDE SEQUENCE [LARGE SCALE GENOMIC DNA]</scope>
    <source>
        <strain evidence="1 3">NML00-0135</strain>
        <strain evidence="2 4">NML79-0751</strain>
    </source>
</reference>
<evidence type="ECO:0008006" key="5">
    <source>
        <dbReference type="Google" id="ProtNLM"/>
    </source>
</evidence>
<evidence type="ECO:0000313" key="1">
    <source>
        <dbReference type="EMBL" id="PAT37814.1"/>
    </source>
</evidence>
<gene>
    <name evidence="2" type="ORF">CK623_12420</name>
    <name evidence="1" type="ORF">CK625_06025</name>
</gene>
<protein>
    <recommendedName>
        <fullName evidence="5">DUF4262 domain-containing protein</fullName>
    </recommendedName>
</protein>
<accession>A0A2A2AMJ6</accession>
<proteinExistence type="predicted"/>
<evidence type="ECO:0000313" key="4">
    <source>
        <dbReference type="Proteomes" id="UP000218644"/>
    </source>
</evidence>
<dbReference type="Pfam" id="PF14081">
    <property type="entry name" value="DUF4262"/>
    <property type="match status" value="1"/>
</dbReference>
<evidence type="ECO:0000313" key="2">
    <source>
        <dbReference type="EMBL" id="PAT38958.1"/>
    </source>
</evidence>
<organism evidence="2 4">
    <name type="scientific">Vandammella animalimorsus</name>
    <dbReference type="NCBI Taxonomy" id="2029117"/>
    <lineage>
        <taxon>Bacteria</taxon>
        <taxon>Pseudomonadati</taxon>
        <taxon>Pseudomonadota</taxon>
        <taxon>Betaproteobacteria</taxon>
        <taxon>Burkholderiales</taxon>
        <taxon>Comamonadaceae</taxon>
        <taxon>Vandammella</taxon>
    </lineage>
</organism>
<evidence type="ECO:0000313" key="3">
    <source>
        <dbReference type="Proteomes" id="UP000218054"/>
    </source>
</evidence>
<dbReference type="Proteomes" id="UP000218644">
    <property type="component" value="Unassembled WGS sequence"/>
</dbReference>
<dbReference type="EMBL" id="NSJD01000027">
    <property type="protein sequence ID" value="PAT38958.1"/>
    <property type="molecule type" value="Genomic_DNA"/>
</dbReference>
<comment type="caution">
    <text evidence="2">The sequence shown here is derived from an EMBL/GenBank/DDBJ whole genome shotgun (WGS) entry which is preliminary data.</text>
</comment>
<dbReference type="EMBL" id="NSJB01000002">
    <property type="protein sequence ID" value="PAT37814.1"/>
    <property type="molecule type" value="Genomic_DNA"/>
</dbReference>
<keyword evidence="3" id="KW-1185">Reference proteome</keyword>
<dbReference type="Proteomes" id="UP000218054">
    <property type="component" value="Unassembled WGS sequence"/>
</dbReference>
<dbReference type="RefSeq" id="WP_095539381.1">
    <property type="nucleotide sequence ID" value="NZ_NSJB01000002.1"/>
</dbReference>
<sequence length="240" mass="28366">MINRKEILNAIRKKIEKYGWYQYCVIQSQAPRFCYTIGLSDKLGFELIFAGGYFYNNTEAMKIVDNYADFLLNSRPSENKFELKGFSLRKVHQEWSESLMLGAVDYYKDRDKFTLCAKQIIPPLDQFTLDIPDMSLLPENNSNLPWKWWFHEWPFSAPEDSTVVTDIEYLRTGKALQIVRWEENQWECFSRDPENVAKENIRIIPLGVAIGLDLSLENIFEMEIEEGFLRNDKNCWEKWG</sequence>
<name>A0A2A2AMJ6_9BURK</name>